<dbReference type="AlphaFoldDB" id="A0A150KE57"/>
<protein>
    <recommendedName>
        <fullName evidence="8">ABC transmembrane type-1 domain-containing protein</fullName>
    </recommendedName>
</protein>
<dbReference type="EMBL" id="LQYI01000065">
    <property type="protein sequence ID" value="KYC67822.1"/>
    <property type="molecule type" value="Genomic_DNA"/>
</dbReference>
<dbReference type="PANTHER" id="PTHR43005">
    <property type="entry name" value="BLR7065 PROTEIN"/>
    <property type="match status" value="1"/>
</dbReference>
<dbReference type="PANTHER" id="PTHR43005:SF2">
    <property type="entry name" value="INTEGRAL MEMBRANE SUGAR TRANSPORT PROTEIN"/>
    <property type="match status" value="1"/>
</dbReference>
<feature type="transmembrane region" description="Helical" evidence="7">
    <location>
        <begin position="196"/>
        <end position="222"/>
    </location>
</feature>
<proteinExistence type="inferred from homology"/>
<evidence type="ECO:0000259" key="8">
    <source>
        <dbReference type="PROSITE" id="PS50928"/>
    </source>
</evidence>
<feature type="transmembrane region" description="Helical" evidence="7">
    <location>
        <begin position="234"/>
        <end position="255"/>
    </location>
</feature>
<evidence type="ECO:0000256" key="4">
    <source>
        <dbReference type="ARBA" id="ARBA00022692"/>
    </source>
</evidence>
<dbReference type="Gene3D" id="1.10.3720.10">
    <property type="entry name" value="MetI-like"/>
    <property type="match status" value="1"/>
</dbReference>
<dbReference type="Proteomes" id="UP000075304">
    <property type="component" value="Unassembled WGS sequence"/>
</dbReference>
<feature type="transmembrane region" description="Helical" evidence="7">
    <location>
        <begin position="27"/>
        <end position="47"/>
    </location>
</feature>
<dbReference type="InterPro" id="IPR035906">
    <property type="entry name" value="MetI-like_sf"/>
</dbReference>
<evidence type="ECO:0000256" key="7">
    <source>
        <dbReference type="RuleBase" id="RU363032"/>
    </source>
</evidence>
<dbReference type="GO" id="GO:0055085">
    <property type="term" value="P:transmembrane transport"/>
    <property type="evidence" value="ECO:0007669"/>
    <property type="project" value="InterPro"/>
</dbReference>
<keyword evidence="2 7" id="KW-0813">Transport</keyword>
<feature type="transmembrane region" description="Helical" evidence="7">
    <location>
        <begin position="275"/>
        <end position="295"/>
    </location>
</feature>
<dbReference type="SUPFAM" id="SSF161098">
    <property type="entry name" value="MetI-like"/>
    <property type="match status" value="1"/>
</dbReference>
<dbReference type="Pfam" id="PF00528">
    <property type="entry name" value="BPD_transp_1"/>
    <property type="match status" value="1"/>
</dbReference>
<feature type="transmembrane region" description="Helical" evidence="7">
    <location>
        <begin position="390"/>
        <end position="412"/>
    </location>
</feature>
<dbReference type="PROSITE" id="PS50928">
    <property type="entry name" value="ABC_TM1"/>
    <property type="match status" value="1"/>
</dbReference>
<evidence type="ECO:0000256" key="5">
    <source>
        <dbReference type="ARBA" id="ARBA00022989"/>
    </source>
</evidence>
<keyword evidence="6 7" id="KW-0472">Membrane</keyword>
<comment type="subcellular location">
    <subcellularLocation>
        <location evidence="1 7">Cell membrane</location>
        <topology evidence="1 7">Multi-pass membrane protein</topology>
    </subcellularLocation>
</comment>
<evidence type="ECO:0000256" key="2">
    <source>
        <dbReference type="ARBA" id="ARBA00022448"/>
    </source>
</evidence>
<comment type="caution">
    <text evidence="9">The sequence shown here is derived from an EMBL/GenBank/DDBJ whole genome shotgun (WGS) entry which is preliminary data.</text>
</comment>
<reference evidence="9 10" key="1">
    <citation type="submission" date="2016-01" db="EMBL/GenBank/DDBJ databases">
        <title>Genome Sequences of Twelve Sporeforming Bacillus Species Isolated from Foods.</title>
        <authorList>
            <person name="Berendsen E.M."/>
            <person name="Wells-Bennik M.H."/>
            <person name="Krawcyk A.O."/>
            <person name="De Jong A."/>
            <person name="Holsappel S."/>
            <person name="Eijlander R.T."/>
            <person name="Kuipers O.P."/>
        </authorList>
    </citation>
    <scope>NUCLEOTIDE SEQUENCE [LARGE SCALE GENOMIC DNA]</scope>
    <source>
        <strain evidence="9 10">B4099</strain>
    </source>
</reference>
<evidence type="ECO:0000313" key="10">
    <source>
        <dbReference type="Proteomes" id="UP000075304"/>
    </source>
</evidence>
<evidence type="ECO:0000256" key="1">
    <source>
        <dbReference type="ARBA" id="ARBA00004651"/>
    </source>
</evidence>
<keyword evidence="4 7" id="KW-0812">Transmembrane</keyword>
<dbReference type="CDD" id="cd06261">
    <property type="entry name" value="TM_PBP2"/>
    <property type="match status" value="1"/>
</dbReference>
<keyword evidence="5 7" id="KW-1133">Transmembrane helix</keyword>
<evidence type="ECO:0000256" key="6">
    <source>
        <dbReference type="ARBA" id="ARBA00023136"/>
    </source>
</evidence>
<dbReference type="PATRIC" id="fig|1398.25.peg.3330"/>
<name>A0A150KE57_HEYCO</name>
<gene>
    <name evidence="9" type="ORF">B4099_0837</name>
</gene>
<dbReference type="GO" id="GO:0005886">
    <property type="term" value="C:plasma membrane"/>
    <property type="evidence" value="ECO:0007669"/>
    <property type="project" value="UniProtKB-SubCell"/>
</dbReference>
<feature type="domain" description="ABC transmembrane type-1" evidence="8">
    <location>
        <begin position="197"/>
        <end position="411"/>
    </location>
</feature>
<evidence type="ECO:0000256" key="3">
    <source>
        <dbReference type="ARBA" id="ARBA00022475"/>
    </source>
</evidence>
<dbReference type="SUPFAM" id="SSF160964">
    <property type="entry name" value="MalF N-terminal region-like"/>
    <property type="match status" value="1"/>
</dbReference>
<keyword evidence="3" id="KW-1003">Cell membrane</keyword>
<sequence length="423" mass="47218">MHFALRTGRKITAKRGASIMKKNRLQAFLFILPALLIIGVFSLWPIFQSLRYTFFDYQLNNQQKSGLYMSPRYNFSLFDETQTYVRLFLTEDREKITDPADRQKADKLVHHVADVAKQYKGRKGVQKISKADQKKLMGLYTDSSKLVKEINAKYDTPNGKNLSKIVKDFKSSFVPSNFTGFKSYKEALHDKRLGHALWNTVLFTVVSVFLEFVLGLGLAMIMNKAFKGQGIVRTTSLIPWAIPTAVAALMWSYLYDGTSGVVAHFFQSIGLISDSRILLLTGSGAMVSTILADVWKTTPYMALLLLAGLQNISKGLYEAASIDGATKIQQFFKITLPMLKSSILVALLFRTLDAFRVFDLIYVLTGGGPGGATETMSVYGYKTMFGQTNFGYGSVIVIIMFICVAIIATIYIKVLGANLMDKN</sequence>
<organism evidence="9 10">
    <name type="scientific">Heyndrickxia coagulans</name>
    <name type="common">Weizmannia coagulans</name>
    <dbReference type="NCBI Taxonomy" id="1398"/>
    <lineage>
        <taxon>Bacteria</taxon>
        <taxon>Bacillati</taxon>
        <taxon>Bacillota</taxon>
        <taxon>Bacilli</taxon>
        <taxon>Bacillales</taxon>
        <taxon>Bacillaceae</taxon>
        <taxon>Heyndrickxia</taxon>
    </lineage>
</organism>
<comment type="similarity">
    <text evidence="7">Belongs to the binding-protein-dependent transport system permease family.</text>
</comment>
<accession>A0A150KE57</accession>
<evidence type="ECO:0000313" key="9">
    <source>
        <dbReference type="EMBL" id="KYC67822.1"/>
    </source>
</evidence>
<dbReference type="InterPro" id="IPR000515">
    <property type="entry name" value="MetI-like"/>
</dbReference>